<dbReference type="Pfam" id="PF20684">
    <property type="entry name" value="Fung_rhodopsin"/>
    <property type="match status" value="1"/>
</dbReference>
<evidence type="ECO:0000259" key="7">
    <source>
        <dbReference type="Pfam" id="PF20684"/>
    </source>
</evidence>
<evidence type="ECO:0000256" key="5">
    <source>
        <dbReference type="ARBA" id="ARBA00038359"/>
    </source>
</evidence>
<feature type="transmembrane region" description="Helical" evidence="6">
    <location>
        <begin position="120"/>
        <end position="139"/>
    </location>
</feature>
<evidence type="ECO:0000256" key="4">
    <source>
        <dbReference type="ARBA" id="ARBA00023136"/>
    </source>
</evidence>
<feature type="transmembrane region" description="Helical" evidence="6">
    <location>
        <begin position="175"/>
        <end position="197"/>
    </location>
</feature>
<gene>
    <name evidence="8" type="ORF">BKA67DRAFT_555486</name>
</gene>
<keyword evidence="2 6" id="KW-0812">Transmembrane</keyword>
<comment type="subcellular location">
    <subcellularLocation>
        <location evidence="1">Membrane</location>
        <topology evidence="1">Multi-pass membrane protein</topology>
    </subcellularLocation>
</comment>
<name>A0A9P9A217_9PEZI</name>
<feature type="transmembrane region" description="Helical" evidence="6">
    <location>
        <begin position="42"/>
        <end position="63"/>
    </location>
</feature>
<feature type="transmembrane region" description="Helical" evidence="6">
    <location>
        <begin position="247"/>
        <end position="266"/>
    </location>
</feature>
<keyword evidence="9" id="KW-1185">Reference proteome</keyword>
<dbReference type="EMBL" id="JAGPXC010000002">
    <property type="protein sequence ID" value="KAH6657515.1"/>
    <property type="molecule type" value="Genomic_DNA"/>
</dbReference>
<evidence type="ECO:0000256" key="1">
    <source>
        <dbReference type="ARBA" id="ARBA00004141"/>
    </source>
</evidence>
<feature type="domain" description="Rhodopsin" evidence="7">
    <location>
        <begin position="26"/>
        <end position="272"/>
    </location>
</feature>
<keyword evidence="4 6" id="KW-0472">Membrane</keyword>
<reference evidence="8" key="1">
    <citation type="journal article" date="2021" name="Nat. Commun.">
        <title>Genetic determinants of endophytism in the Arabidopsis root mycobiome.</title>
        <authorList>
            <person name="Mesny F."/>
            <person name="Miyauchi S."/>
            <person name="Thiergart T."/>
            <person name="Pickel B."/>
            <person name="Atanasova L."/>
            <person name="Karlsson M."/>
            <person name="Huettel B."/>
            <person name="Barry K.W."/>
            <person name="Haridas S."/>
            <person name="Chen C."/>
            <person name="Bauer D."/>
            <person name="Andreopoulos W."/>
            <person name="Pangilinan J."/>
            <person name="LaButti K."/>
            <person name="Riley R."/>
            <person name="Lipzen A."/>
            <person name="Clum A."/>
            <person name="Drula E."/>
            <person name="Henrissat B."/>
            <person name="Kohler A."/>
            <person name="Grigoriev I.V."/>
            <person name="Martin F.M."/>
            <person name="Hacquard S."/>
        </authorList>
    </citation>
    <scope>NUCLEOTIDE SEQUENCE</scope>
    <source>
        <strain evidence="8">MPI-SDFR-AT-0073</strain>
    </source>
</reference>
<evidence type="ECO:0000256" key="6">
    <source>
        <dbReference type="SAM" id="Phobius"/>
    </source>
</evidence>
<feature type="transmembrane region" description="Helical" evidence="6">
    <location>
        <begin position="12"/>
        <end position="30"/>
    </location>
</feature>
<comment type="caution">
    <text evidence="8">The sequence shown here is derived from an EMBL/GenBank/DDBJ whole genome shotgun (WGS) entry which is preliminary data.</text>
</comment>
<evidence type="ECO:0000256" key="3">
    <source>
        <dbReference type="ARBA" id="ARBA00022989"/>
    </source>
</evidence>
<dbReference type="RefSeq" id="XP_045961749.1">
    <property type="nucleotide sequence ID" value="XM_046102085.1"/>
</dbReference>
<evidence type="ECO:0000256" key="2">
    <source>
        <dbReference type="ARBA" id="ARBA00022692"/>
    </source>
</evidence>
<proteinExistence type="inferred from homology"/>
<protein>
    <recommendedName>
        <fullName evidence="7">Rhodopsin domain-containing protein</fullName>
    </recommendedName>
</protein>
<dbReference type="AlphaFoldDB" id="A0A9P9A217"/>
<dbReference type="PANTHER" id="PTHR33048:SF96">
    <property type="entry name" value="INTEGRAL MEMBRANE PROTEIN"/>
    <property type="match status" value="1"/>
</dbReference>
<dbReference type="GO" id="GO:0016020">
    <property type="term" value="C:membrane"/>
    <property type="evidence" value="ECO:0007669"/>
    <property type="project" value="UniProtKB-SubCell"/>
</dbReference>
<dbReference type="Proteomes" id="UP000758603">
    <property type="component" value="Unassembled WGS sequence"/>
</dbReference>
<evidence type="ECO:0000313" key="9">
    <source>
        <dbReference type="Proteomes" id="UP000758603"/>
    </source>
</evidence>
<organism evidence="8 9">
    <name type="scientific">Truncatella angustata</name>
    <dbReference type="NCBI Taxonomy" id="152316"/>
    <lineage>
        <taxon>Eukaryota</taxon>
        <taxon>Fungi</taxon>
        <taxon>Dikarya</taxon>
        <taxon>Ascomycota</taxon>
        <taxon>Pezizomycotina</taxon>
        <taxon>Sordariomycetes</taxon>
        <taxon>Xylariomycetidae</taxon>
        <taxon>Amphisphaeriales</taxon>
        <taxon>Sporocadaceae</taxon>
        <taxon>Truncatella</taxon>
    </lineage>
</organism>
<dbReference type="GeneID" id="70130977"/>
<dbReference type="InterPro" id="IPR052337">
    <property type="entry name" value="SAT4-like"/>
</dbReference>
<keyword evidence="3 6" id="KW-1133">Transmembrane helix</keyword>
<comment type="similarity">
    <text evidence="5">Belongs to the SAT4 family.</text>
</comment>
<evidence type="ECO:0000313" key="8">
    <source>
        <dbReference type="EMBL" id="KAH6657515.1"/>
    </source>
</evidence>
<dbReference type="PANTHER" id="PTHR33048">
    <property type="entry name" value="PTH11-LIKE INTEGRAL MEMBRANE PROTEIN (AFU_ORTHOLOGUE AFUA_5G11245)"/>
    <property type="match status" value="1"/>
</dbReference>
<accession>A0A9P9A217</accession>
<feature type="transmembrane region" description="Helical" evidence="6">
    <location>
        <begin position="83"/>
        <end position="108"/>
    </location>
</feature>
<feature type="transmembrane region" description="Helical" evidence="6">
    <location>
        <begin position="209"/>
        <end position="227"/>
    </location>
</feature>
<dbReference type="InterPro" id="IPR049326">
    <property type="entry name" value="Rhodopsin_dom_fungi"/>
</dbReference>
<sequence>MAETRAPQFQGVLIAFLLASTVSVAARCYTRIRLVRIFAVEDYLAVATYIFYAAYTTCALISIQHGLCSHVADVPLEERPKAIMWRWIAVTFYILVSGMTKLIVGIFLTRVCTRQRWHNVTLWVIMGIIAVYSVFYAILNINTCHPIEHEWLRYGVEPTDMTGCNDKLLGTIPTYIAAFLNVIVDWILAIVPATVLWNLKMEKKLKITTYIVLAIGSIASVASIVRIPYAQDFLVKPDYLYQFTDLGIWSTVEIGAGLSASCLATLKPLLRRMRTGQASSNPFDESAFSGSFQYHKGRPSSIPRIYRPDLSNHYAMVSITSEGKFSKLEELDAIVVRKEISATHIV</sequence>
<dbReference type="OrthoDB" id="3936451at2759"/>